<dbReference type="EMBL" id="BAAAVT010000008">
    <property type="protein sequence ID" value="GAA3063056.1"/>
    <property type="molecule type" value="Genomic_DNA"/>
</dbReference>
<reference evidence="2" key="1">
    <citation type="journal article" date="2019" name="Int. J. Syst. Evol. Microbiol.">
        <title>The Global Catalogue of Microorganisms (GCM) 10K type strain sequencing project: providing services to taxonomists for standard genome sequencing and annotation.</title>
        <authorList>
            <consortium name="The Broad Institute Genomics Platform"/>
            <consortium name="The Broad Institute Genome Sequencing Center for Infectious Disease"/>
            <person name="Wu L."/>
            <person name="Ma J."/>
        </authorList>
    </citation>
    <scope>NUCLEOTIDE SEQUENCE [LARGE SCALE GENOMIC DNA]</scope>
    <source>
        <strain evidence="2">JCM 14309</strain>
    </source>
</reference>
<evidence type="ECO:0008006" key="3">
    <source>
        <dbReference type="Google" id="ProtNLM"/>
    </source>
</evidence>
<proteinExistence type="predicted"/>
<gene>
    <name evidence="1" type="ORF">GCM10010529_15400</name>
</gene>
<dbReference type="Gene3D" id="6.10.250.660">
    <property type="match status" value="1"/>
</dbReference>
<accession>A0ABP6LVK1</accession>
<dbReference type="Proteomes" id="UP001500236">
    <property type="component" value="Unassembled WGS sequence"/>
</dbReference>
<keyword evidence="2" id="KW-1185">Reference proteome</keyword>
<dbReference type="InterPro" id="IPR019933">
    <property type="entry name" value="DivIVA_domain"/>
</dbReference>
<comment type="caution">
    <text evidence="1">The sequence shown here is derived from an EMBL/GenBank/DDBJ whole genome shotgun (WGS) entry which is preliminary data.</text>
</comment>
<evidence type="ECO:0000313" key="1">
    <source>
        <dbReference type="EMBL" id="GAA3063056.1"/>
    </source>
</evidence>
<evidence type="ECO:0000313" key="2">
    <source>
        <dbReference type="Proteomes" id="UP001500236"/>
    </source>
</evidence>
<organism evidence="1 2">
    <name type="scientific">Nesterenkonia aethiopica</name>
    <dbReference type="NCBI Taxonomy" id="269144"/>
    <lineage>
        <taxon>Bacteria</taxon>
        <taxon>Bacillati</taxon>
        <taxon>Actinomycetota</taxon>
        <taxon>Actinomycetes</taxon>
        <taxon>Micrococcales</taxon>
        <taxon>Micrococcaceae</taxon>
        <taxon>Nesterenkonia</taxon>
    </lineage>
</organism>
<sequence length="96" mass="10291">MIWLYLLAIALLGAVVVLLTGRVEGAAPPAELPPGDDVTSLLAAREGRPLTADDLRGLRLDPALRGYRMDQVEALLDALTAQLEQDSRERGEDTPG</sequence>
<name>A0ABP6LVK1_9MICC</name>
<protein>
    <recommendedName>
        <fullName evidence="3">DivIVA domain-containing protein</fullName>
    </recommendedName>
</protein>
<dbReference type="NCBIfam" id="TIGR03544">
    <property type="entry name" value="DivI1A_domain"/>
    <property type="match status" value="1"/>
</dbReference>
<dbReference type="RefSeq" id="WP_344682409.1">
    <property type="nucleotide sequence ID" value="NZ_BAAAVT010000008.1"/>
</dbReference>